<dbReference type="Pfam" id="PF12937">
    <property type="entry name" value="F-box-like"/>
    <property type="match status" value="1"/>
</dbReference>
<sequence>MDLSDPWLQIQPLLAQLEAEAFTLRFVLLSNIAEKLLSTLLLVRTAFNATCPVNHLPPEIFTEIFGFCSPPLDPYPDDSPRIANTVWPSLFDFKDVGKLVPLTHVCRHWRDVALQAPSLWTTIHGRSKTSTANTCISRSQAAGLRVAYNGRSLGTATDLCRTIGPQIQTLFCDVATFDYDFVRRRSQFPELPGDIMENLGVLATALDPELVPPSPPRLWSEDIPLLKVLVWRGIQWFPVDKFGNLTHLFIERTTMPVARLLGLLSDTPRLKDLGLYNLCESDSSESRIRHSSAHAPRPALSHLRRLSISNPDERLIYNLLTHLVIPAHVAISFEDCDASTLRWLPPLEAFQDLTCIRISSDDSVVAVNTSTAVRFHTSSDIQRPQYRTWLTALMSFLHMGAVREVWLEGMHSVGEKTRLEILLPAIPSLSVLHIRCESFLALKGYLSLSADPPRCTHLTSLRLFNSPFSIWPEEISELVASREAIGYPLQQIIFMDAEPTIVLRYIESADLKTVRLRGPDDASVMPMPEVCTVGVSSPHFWPKQWVSTSFSKQSLSILN</sequence>
<protein>
    <recommendedName>
        <fullName evidence="1">F-box domain-containing protein</fullName>
    </recommendedName>
</protein>
<reference evidence="2" key="1">
    <citation type="submission" date="2020-11" db="EMBL/GenBank/DDBJ databases">
        <authorList>
            <person name="Koelle M."/>
            <person name="Horta M.A.C."/>
            <person name="Nowrousian M."/>
            <person name="Ohm R.A."/>
            <person name="Benz P."/>
            <person name="Pilgard A."/>
        </authorList>
    </citation>
    <scope>NUCLEOTIDE SEQUENCE</scope>
    <source>
        <strain evidence="2">FPRL280</strain>
    </source>
</reference>
<dbReference type="Gene3D" id="1.20.1280.50">
    <property type="match status" value="1"/>
</dbReference>
<dbReference type="SUPFAM" id="SSF52047">
    <property type="entry name" value="RNI-like"/>
    <property type="match status" value="1"/>
</dbReference>
<evidence type="ECO:0000259" key="1">
    <source>
        <dbReference type="Pfam" id="PF12937"/>
    </source>
</evidence>
<reference evidence="2" key="2">
    <citation type="journal article" name="Front. Microbiol.">
        <title>Degradative Capacity of Two Strains of Rhodonia placenta: From Phenotype to Genotype.</title>
        <authorList>
            <person name="Kolle M."/>
            <person name="Horta M.A.C."/>
            <person name="Nowrousian M."/>
            <person name="Ohm R.A."/>
            <person name="Benz J.P."/>
            <person name="Pilgard A."/>
        </authorList>
    </citation>
    <scope>NUCLEOTIDE SEQUENCE</scope>
    <source>
        <strain evidence="2">FPRL280</strain>
    </source>
</reference>
<evidence type="ECO:0000313" key="2">
    <source>
        <dbReference type="EMBL" id="KAF9816660.1"/>
    </source>
</evidence>
<comment type="caution">
    <text evidence="2">The sequence shown here is derived from an EMBL/GenBank/DDBJ whole genome shotgun (WGS) entry which is preliminary data.</text>
</comment>
<accession>A0A8H7P589</accession>
<proteinExistence type="predicted"/>
<organism evidence="2 3">
    <name type="scientific">Rhodonia placenta</name>
    <dbReference type="NCBI Taxonomy" id="104341"/>
    <lineage>
        <taxon>Eukaryota</taxon>
        <taxon>Fungi</taxon>
        <taxon>Dikarya</taxon>
        <taxon>Basidiomycota</taxon>
        <taxon>Agaricomycotina</taxon>
        <taxon>Agaricomycetes</taxon>
        <taxon>Polyporales</taxon>
        <taxon>Adustoporiaceae</taxon>
        <taxon>Rhodonia</taxon>
    </lineage>
</organism>
<name>A0A8H7P589_9APHY</name>
<dbReference type="AlphaFoldDB" id="A0A8H7P589"/>
<dbReference type="InterPro" id="IPR001810">
    <property type="entry name" value="F-box_dom"/>
</dbReference>
<gene>
    <name evidence="2" type="ORF">IEO21_03965</name>
</gene>
<dbReference type="Proteomes" id="UP000639403">
    <property type="component" value="Unassembled WGS sequence"/>
</dbReference>
<evidence type="ECO:0000313" key="3">
    <source>
        <dbReference type="Proteomes" id="UP000639403"/>
    </source>
</evidence>
<feature type="domain" description="F-box" evidence="1">
    <location>
        <begin position="54"/>
        <end position="124"/>
    </location>
</feature>
<dbReference type="EMBL" id="JADOXO010000054">
    <property type="protein sequence ID" value="KAF9816660.1"/>
    <property type="molecule type" value="Genomic_DNA"/>
</dbReference>